<sequence>MDEITAGQVAEVAAAAARACATLAPFEISIGRLGGTAGALGFAVDPAKPLRQLRDALHGATRSAVPGMRPPDPEFAPHVSIAYCNTDGIPATQVVAAVEKLRTLPPVTATVRAAVIVRLERRERAYVWQPVTRTPLPA</sequence>
<reference evidence="2" key="1">
    <citation type="submission" date="2016-02" db="EMBL/GenBank/DDBJ databases">
        <authorList>
            <person name="Wibberg D."/>
        </authorList>
    </citation>
    <scope>NUCLEOTIDE SEQUENCE [LARGE SCALE GENOMIC DNA]</scope>
</reference>
<dbReference type="InterPro" id="IPR009097">
    <property type="entry name" value="Cyclic_Pdiesterase"/>
</dbReference>
<dbReference type="Pfam" id="PF13563">
    <property type="entry name" value="2_5_RNA_ligase2"/>
    <property type="match status" value="1"/>
</dbReference>
<dbReference type="EMBL" id="FLUV01001640">
    <property type="protein sequence ID" value="SBW23731.1"/>
    <property type="molecule type" value="Genomic_DNA"/>
</dbReference>
<dbReference type="SUPFAM" id="SSF55144">
    <property type="entry name" value="LigT-like"/>
    <property type="match status" value="1"/>
</dbReference>
<proteinExistence type="predicted"/>
<dbReference type="Gene3D" id="3.90.1140.10">
    <property type="entry name" value="Cyclic phosphodiesterase"/>
    <property type="match status" value="1"/>
</dbReference>
<keyword evidence="2" id="KW-1185">Reference proteome</keyword>
<name>A0A1C3P1Q5_9ACTN</name>
<gene>
    <name evidence="1" type="ORF">FDG2_3895</name>
</gene>
<evidence type="ECO:0000313" key="1">
    <source>
        <dbReference type="EMBL" id="SBW23731.1"/>
    </source>
</evidence>
<dbReference type="Proteomes" id="UP000199013">
    <property type="component" value="Unassembled WGS sequence"/>
</dbReference>
<evidence type="ECO:0000313" key="2">
    <source>
        <dbReference type="Proteomes" id="UP000199013"/>
    </source>
</evidence>
<dbReference type="AlphaFoldDB" id="A0A1C3P1Q5"/>
<evidence type="ECO:0008006" key="3">
    <source>
        <dbReference type="Google" id="ProtNLM"/>
    </source>
</evidence>
<protein>
    <recommendedName>
        <fullName evidence="3">2'-5' RNA ligase</fullName>
    </recommendedName>
</protein>
<organism evidence="1 2">
    <name type="scientific">Candidatus Protofrankia californiensis</name>
    <dbReference type="NCBI Taxonomy" id="1839754"/>
    <lineage>
        <taxon>Bacteria</taxon>
        <taxon>Bacillati</taxon>
        <taxon>Actinomycetota</taxon>
        <taxon>Actinomycetes</taxon>
        <taxon>Frankiales</taxon>
        <taxon>Frankiaceae</taxon>
        <taxon>Protofrankia</taxon>
    </lineage>
</organism>
<accession>A0A1C3P1Q5</accession>